<dbReference type="Pfam" id="PF05534">
    <property type="entry name" value="HicB"/>
    <property type="match status" value="1"/>
</dbReference>
<accession>A0AAU9CZ71</accession>
<organism evidence="1 2">
    <name type="scientific">Methylomarinovum tepidoasis</name>
    <dbReference type="NCBI Taxonomy" id="2840183"/>
    <lineage>
        <taxon>Bacteria</taxon>
        <taxon>Pseudomonadati</taxon>
        <taxon>Pseudomonadota</taxon>
        <taxon>Gammaproteobacteria</taxon>
        <taxon>Methylococcales</taxon>
        <taxon>Methylothermaceae</taxon>
        <taxon>Methylomarinovum</taxon>
    </lineage>
</organism>
<dbReference type="SUPFAM" id="SSF47598">
    <property type="entry name" value="Ribbon-helix-helix"/>
    <property type="match status" value="1"/>
</dbReference>
<dbReference type="RefSeq" id="WP_286294208.1">
    <property type="nucleotide sequence ID" value="NZ_AP024719.1"/>
</dbReference>
<dbReference type="InterPro" id="IPR010985">
    <property type="entry name" value="Ribbon_hlx_hlx"/>
</dbReference>
<reference evidence="2" key="1">
    <citation type="journal article" date="2024" name="Int. J. Syst. Evol. Microbiol.">
        <title>Methylomarinovum tepidoasis sp. nov., a moderately thermophilic methanotroph of the family Methylothermaceae isolated from a deep-sea hydrothermal field.</title>
        <authorList>
            <person name="Hirayama H."/>
            <person name="Takaki Y."/>
            <person name="Abe M."/>
            <person name="Miyazaki M."/>
            <person name="Uematsu K."/>
            <person name="Matsui Y."/>
            <person name="Takai K."/>
        </authorList>
    </citation>
    <scope>NUCLEOTIDE SEQUENCE [LARGE SCALE GENOMIC DNA]</scope>
    <source>
        <strain evidence="2">IN45</strain>
        <plasmid evidence="2">IN45P</plasmid>
    </source>
</reference>
<name>A0AAU9CZ71_9GAMM</name>
<keyword evidence="1" id="KW-0614">Plasmid</keyword>
<evidence type="ECO:0000313" key="1">
    <source>
        <dbReference type="EMBL" id="BCX90010.1"/>
    </source>
</evidence>
<dbReference type="GO" id="GO:0006355">
    <property type="term" value="P:regulation of DNA-templated transcription"/>
    <property type="evidence" value="ECO:0007669"/>
    <property type="project" value="InterPro"/>
</dbReference>
<geneLocation type="plasmid" evidence="1 2">
    <name>IN45P</name>
</geneLocation>
<proteinExistence type="predicted"/>
<dbReference type="KEGG" id="meiy:MIN45_PP24"/>
<protein>
    <recommendedName>
        <fullName evidence="3">Toxin-antitoxin system HicB family antitoxin</fullName>
    </recommendedName>
</protein>
<dbReference type="EMBL" id="AP024719">
    <property type="protein sequence ID" value="BCX90010.1"/>
    <property type="molecule type" value="Genomic_DNA"/>
</dbReference>
<evidence type="ECO:0008006" key="3">
    <source>
        <dbReference type="Google" id="ProtNLM"/>
    </source>
</evidence>
<dbReference type="Proteomes" id="UP001321450">
    <property type="component" value="Plasmid IN45P"/>
</dbReference>
<dbReference type="AlphaFoldDB" id="A0AAU9CZ71"/>
<dbReference type="InterPro" id="IPR008651">
    <property type="entry name" value="Uncharacterised_HicB"/>
</dbReference>
<sequence>MKKSNFALRMMPSLMRELKAVAKEEGVSINQLVNLAVAEKLAVLKSARAFFAERAHGRDKDSEAALAILGRFGEDIDEAQALAELKER</sequence>
<evidence type="ECO:0000313" key="2">
    <source>
        <dbReference type="Proteomes" id="UP001321450"/>
    </source>
</evidence>
<keyword evidence="2" id="KW-1185">Reference proteome</keyword>
<gene>
    <name evidence="1" type="ORF">MIN45_PP24</name>
</gene>